<dbReference type="PANTHER" id="PTHR43569">
    <property type="entry name" value="AMIDOHYDROLASE"/>
    <property type="match status" value="1"/>
</dbReference>
<dbReference type="AlphaFoldDB" id="A0A1N6E1C6"/>
<evidence type="ECO:0000256" key="1">
    <source>
        <dbReference type="ARBA" id="ARBA00038310"/>
    </source>
</evidence>
<dbReference type="InterPro" id="IPR006680">
    <property type="entry name" value="Amidohydro-rel"/>
</dbReference>
<dbReference type="InterPro" id="IPR052350">
    <property type="entry name" value="Metallo-dep_Lactonases"/>
</dbReference>
<feature type="domain" description="Amidohydrolase-related" evidence="2">
    <location>
        <begin position="3"/>
        <end position="276"/>
    </location>
</feature>
<dbReference type="Pfam" id="PF04909">
    <property type="entry name" value="Amidohydro_2"/>
    <property type="match status" value="1"/>
</dbReference>
<dbReference type="Proteomes" id="UP000184932">
    <property type="component" value="Unassembled WGS sequence"/>
</dbReference>
<dbReference type="Gene3D" id="3.20.20.140">
    <property type="entry name" value="Metal-dependent hydrolases"/>
    <property type="match status" value="1"/>
</dbReference>
<gene>
    <name evidence="3" type="ORF">SAMN05444002_0228</name>
</gene>
<keyword evidence="4" id="KW-1185">Reference proteome</keyword>
<evidence type="ECO:0000313" key="4">
    <source>
        <dbReference type="Proteomes" id="UP000184932"/>
    </source>
</evidence>
<protein>
    <submittedName>
        <fullName evidence="3">L-fuconolactonase</fullName>
    </submittedName>
</protein>
<sequence>MRIDAHQHFWTLSRGDYPWPNESVAPIFRDFGPDDLAPLLAAAGIDRTILVQATDTVEETGFLLDLAAGADFVAGVVGWVDLTAPDAMATIDRLRADPALKGLRPMLQNIGATDWILQDAAAPALAHMEATGLRFDALIQPRHLPVIDTLAGRYPGLPIVIDHIAKPVMGGGAAPDAAWLEGIGRLAARANVWCKLSGMVTEAGPEWTDADLAPFAAHVLDAFGAGRVMFGSDWPVLTLASDYATWAQTADRLIAELPAPEQAEVRGGTAARFYGID</sequence>
<dbReference type="PANTHER" id="PTHR43569:SF2">
    <property type="entry name" value="AMIDOHYDROLASE-RELATED DOMAIN-CONTAINING PROTEIN"/>
    <property type="match status" value="1"/>
</dbReference>
<dbReference type="STRING" id="1217970.SAMN05444002_0228"/>
<dbReference type="GO" id="GO:0016787">
    <property type="term" value="F:hydrolase activity"/>
    <property type="evidence" value="ECO:0007669"/>
    <property type="project" value="InterPro"/>
</dbReference>
<dbReference type="EMBL" id="FSRL01000001">
    <property type="protein sequence ID" value="SIN76816.1"/>
    <property type="molecule type" value="Genomic_DNA"/>
</dbReference>
<proteinExistence type="inferred from homology"/>
<comment type="similarity">
    <text evidence="1">Belongs to the metallo-dependent hydrolases superfamily.</text>
</comment>
<name>A0A1N6E1C6_9RHOB</name>
<dbReference type="InterPro" id="IPR032466">
    <property type="entry name" value="Metal_Hydrolase"/>
</dbReference>
<organism evidence="3 4">
    <name type="scientific">Vannielia litorea</name>
    <dbReference type="NCBI Taxonomy" id="1217970"/>
    <lineage>
        <taxon>Bacteria</taxon>
        <taxon>Pseudomonadati</taxon>
        <taxon>Pseudomonadota</taxon>
        <taxon>Alphaproteobacteria</taxon>
        <taxon>Rhodobacterales</taxon>
        <taxon>Paracoccaceae</taxon>
        <taxon>Vannielia</taxon>
    </lineage>
</organism>
<dbReference type="SUPFAM" id="SSF51556">
    <property type="entry name" value="Metallo-dependent hydrolases"/>
    <property type="match status" value="1"/>
</dbReference>
<reference evidence="4" key="1">
    <citation type="submission" date="2016-11" db="EMBL/GenBank/DDBJ databases">
        <authorList>
            <person name="Varghese N."/>
            <person name="Submissions S."/>
        </authorList>
    </citation>
    <scope>NUCLEOTIDE SEQUENCE [LARGE SCALE GENOMIC DNA]</scope>
    <source>
        <strain evidence="4">DSM 29440</strain>
    </source>
</reference>
<evidence type="ECO:0000259" key="2">
    <source>
        <dbReference type="Pfam" id="PF04909"/>
    </source>
</evidence>
<dbReference type="RefSeq" id="WP_074254436.1">
    <property type="nucleotide sequence ID" value="NZ_FSRL01000001.1"/>
</dbReference>
<evidence type="ECO:0000313" key="3">
    <source>
        <dbReference type="EMBL" id="SIN76816.1"/>
    </source>
</evidence>
<dbReference type="OrthoDB" id="9787654at2"/>
<accession>A0A1N6E1C6</accession>